<dbReference type="PROSITE" id="PS01124">
    <property type="entry name" value="HTH_ARAC_FAMILY_2"/>
    <property type="match status" value="1"/>
</dbReference>
<keyword evidence="7" id="KW-1185">Reference proteome</keyword>
<sequence>MDEPRNTRRFDIPLHRLDVPLPHLLPFAIGTFDTIGALSRANFPHRHTFFEIVYVTGGHGAHVLDSVHRTLDPPQLCVISPGQVHHWQNAEGLAGHVVLFNEDFLLSRAQDVAALRTLSAGPGHAPGNQSGPIEALLADMEDEYRALRPGYHQLLRASLRILIVRALRTCSTGERSAVRSRATEVTADFTRLVGLPGGTRRSVESYAQELGVSPGHLQTLVRQATGLTPGGLIRRQRTLEAKRLLVGTELTVRQVSALVGVEDPAYFCRFFRRETGMSPGEFRADAGGNHHDPRVESIAARPDST</sequence>
<evidence type="ECO:0000259" key="5">
    <source>
        <dbReference type="PROSITE" id="PS01124"/>
    </source>
</evidence>
<dbReference type="InterPro" id="IPR037923">
    <property type="entry name" value="HTH-like"/>
</dbReference>
<dbReference type="InterPro" id="IPR003313">
    <property type="entry name" value="AraC-bd"/>
</dbReference>
<evidence type="ECO:0000256" key="4">
    <source>
        <dbReference type="SAM" id="MobiDB-lite"/>
    </source>
</evidence>
<dbReference type="PANTHER" id="PTHR46796">
    <property type="entry name" value="HTH-TYPE TRANSCRIPTIONAL ACTIVATOR RHAS-RELATED"/>
    <property type="match status" value="1"/>
</dbReference>
<reference evidence="7" key="1">
    <citation type="journal article" date="2019" name="Int. J. Syst. Evol. Microbiol.">
        <title>The Global Catalogue of Microorganisms (GCM) 10K type strain sequencing project: providing services to taxonomists for standard genome sequencing and annotation.</title>
        <authorList>
            <consortium name="The Broad Institute Genomics Platform"/>
            <consortium name="The Broad Institute Genome Sequencing Center for Infectious Disease"/>
            <person name="Wu L."/>
            <person name="Ma J."/>
        </authorList>
    </citation>
    <scope>NUCLEOTIDE SEQUENCE [LARGE SCALE GENOMIC DNA]</scope>
    <source>
        <strain evidence="7">JCM 4594</strain>
    </source>
</reference>
<dbReference type="InterPro" id="IPR009057">
    <property type="entry name" value="Homeodomain-like_sf"/>
</dbReference>
<accession>A0ABQ3A821</accession>
<dbReference type="InterPro" id="IPR014710">
    <property type="entry name" value="RmlC-like_jellyroll"/>
</dbReference>
<dbReference type="Proteomes" id="UP000600946">
    <property type="component" value="Unassembled WGS sequence"/>
</dbReference>
<evidence type="ECO:0000313" key="7">
    <source>
        <dbReference type="Proteomes" id="UP000600946"/>
    </source>
</evidence>
<dbReference type="SUPFAM" id="SSF51215">
    <property type="entry name" value="Regulatory protein AraC"/>
    <property type="match status" value="1"/>
</dbReference>
<dbReference type="InterPro" id="IPR050204">
    <property type="entry name" value="AraC_XylS_family_regulators"/>
</dbReference>
<keyword evidence="1" id="KW-0805">Transcription regulation</keyword>
<dbReference type="Gene3D" id="2.60.120.10">
    <property type="entry name" value="Jelly Rolls"/>
    <property type="match status" value="1"/>
</dbReference>
<dbReference type="Pfam" id="PF02311">
    <property type="entry name" value="AraC_binding"/>
    <property type="match status" value="1"/>
</dbReference>
<gene>
    <name evidence="6" type="ORF">GCM10010326_38130</name>
</gene>
<keyword evidence="3" id="KW-0804">Transcription</keyword>
<dbReference type="EMBL" id="BMUU01000006">
    <property type="protein sequence ID" value="GGY40498.1"/>
    <property type="molecule type" value="Genomic_DNA"/>
</dbReference>
<evidence type="ECO:0000256" key="1">
    <source>
        <dbReference type="ARBA" id="ARBA00023015"/>
    </source>
</evidence>
<feature type="compositionally biased region" description="Basic and acidic residues" evidence="4">
    <location>
        <begin position="282"/>
        <end position="295"/>
    </location>
</feature>
<feature type="domain" description="HTH araC/xylS-type" evidence="5">
    <location>
        <begin position="202"/>
        <end position="285"/>
    </location>
</feature>
<comment type="caution">
    <text evidence="6">The sequence shown here is derived from an EMBL/GenBank/DDBJ whole genome shotgun (WGS) entry which is preliminary data.</text>
</comment>
<dbReference type="Pfam" id="PF12833">
    <property type="entry name" value="HTH_18"/>
    <property type="match status" value="1"/>
</dbReference>
<evidence type="ECO:0000256" key="3">
    <source>
        <dbReference type="ARBA" id="ARBA00023163"/>
    </source>
</evidence>
<evidence type="ECO:0000313" key="6">
    <source>
        <dbReference type="EMBL" id="GGY40498.1"/>
    </source>
</evidence>
<dbReference type="RefSeq" id="WP_190027725.1">
    <property type="nucleotide sequence ID" value="NZ_BMUU01000006.1"/>
</dbReference>
<organism evidence="6 7">
    <name type="scientific">Streptomyces xanthochromogenes</name>
    <dbReference type="NCBI Taxonomy" id="67384"/>
    <lineage>
        <taxon>Bacteria</taxon>
        <taxon>Bacillati</taxon>
        <taxon>Actinomycetota</taxon>
        <taxon>Actinomycetes</taxon>
        <taxon>Kitasatosporales</taxon>
        <taxon>Streptomycetaceae</taxon>
        <taxon>Streptomyces</taxon>
    </lineage>
</organism>
<dbReference type="GeneID" id="96291756"/>
<protein>
    <submittedName>
        <fullName evidence="6">AraC family transcriptional regulator</fullName>
    </submittedName>
</protein>
<proteinExistence type="predicted"/>
<evidence type="ECO:0000256" key="2">
    <source>
        <dbReference type="ARBA" id="ARBA00023125"/>
    </source>
</evidence>
<dbReference type="InterPro" id="IPR018060">
    <property type="entry name" value="HTH_AraC"/>
</dbReference>
<dbReference type="Gene3D" id="1.10.10.60">
    <property type="entry name" value="Homeodomain-like"/>
    <property type="match status" value="1"/>
</dbReference>
<name>A0ABQ3A821_9ACTN</name>
<dbReference type="SMART" id="SM00342">
    <property type="entry name" value="HTH_ARAC"/>
    <property type="match status" value="1"/>
</dbReference>
<dbReference type="SUPFAM" id="SSF46689">
    <property type="entry name" value="Homeodomain-like"/>
    <property type="match status" value="1"/>
</dbReference>
<feature type="region of interest" description="Disordered" evidence="4">
    <location>
        <begin position="281"/>
        <end position="305"/>
    </location>
</feature>
<keyword evidence="2" id="KW-0238">DNA-binding</keyword>